<evidence type="ECO:0000313" key="2">
    <source>
        <dbReference type="EMBL" id="GAA3878539.1"/>
    </source>
</evidence>
<evidence type="ECO:0000256" key="1">
    <source>
        <dbReference type="SAM" id="MobiDB-lite"/>
    </source>
</evidence>
<accession>A0ABP7KK88</accession>
<gene>
    <name evidence="2" type="ORF">GCM10022207_51320</name>
</gene>
<keyword evidence="3" id="KW-1185">Reference proteome</keyword>
<sequence>MFPSDMARGAAHPFQLGLVHDEAQPCPPSVCHGRARAEVVRREPSFRTWTGTPRRDLPRRFGSRQTCYDRTGIGPLDHVGGVDLPGYPGRDAGAEGRINRTAPLG</sequence>
<name>A0ABP7KK88_9ACTN</name>
<dbReference type="EMBL" id="BAAAZA010000015">
    <property type="protein sequence ID" value="GAA3878539.1"/>
    <property type="molecule type" value="Genomic_DNA"/>
</dbReference>
<dbReference type="Proteomes" id="UP001501563">
    <property type="component" value="Unassembled WGS sequence"/>
</dbReference>
<comment type="caution">
    <text evidence="2">The sequence shown here is derived from an EMBL/GenBank/DDBJ whole genome shotgun (WGS) entry which is preliminary data.</text>
</comment>
<feature type="region of interest" description="Disordered" evidence="1">
    <location>
        <begin position="79"/>
        <end position="105"/>
    </location>
</feature>
<organism evidence="2 3">
    <name type="scientific">Streptomyces lannensis</name>
    <dbReference type="NCBI Taxonomy" id="766498"/>
    <lineage>
        <taxon>Bacteria</taxon>
        <taxon>Bacillati</taxon>
        <taxon>Actinomycetota</taxon>
        <taxon>Actinomycetes</taxon>
        <taxon>Kitasatosporales</taxon>
        <taxon>Streptomycetaceae</taxon>
        <taxon>Streptomyces</taxon>
    </lineage>
</organism>
<evidence type="ECO:0000313" key="3">
    <source>
        <dbReference type="Proteomes" id="UP001501563"/>
    </source>
</evidence>
<reference evidence="3" key="1">
    <citation type="journal article" date="2019" name="Int. J. Syst. Evol. Microbiol.">
        <title>The Global Catalogue of Microorganisms (GCM) 10K type strain sequencing project: providing services to taxonomists for standard genome sequencing and annotation.</title>
        <authorList>
            <consortium name="The Broad Institute Genomics Platform"/>
            <consortium name="The Broad Institute Genome Sequencing Center for Infectious Disease"/>
            <person name="Wu L."/>
            <person name="Ma J."/>
        </authorList>
    </citation>
    <scope>NUCLEOTIDE SEQUENCE [LARGE SCALE GENOMIC DNA]</scope>
    <source>
        <strain evidence="3">JCM 16578</strain>
    </source>
</reference>
<protein>
    <submittedName>
        <fullName evidence="2">Uncharacterized protein</fullName>
    </submittedName>
</protein>
<proteinExistence type="predicted"/>